<dbReference type="RefSeq" id="WP_331703379.1">
    <property type="nucleotide sequence ID" value="NZ_JAZHBO010000001.1"/>
</dbReference>
<feature type="region of interest" description="Disordered" evidence="1">
    <location>
        <begin position="1"/>
        <end position="20"/>
    </location>
</feature>
<keyword evidence="3" id="KW-1185">Reference proteome</keyword>
<evidence type="ECO:0000313" key="3">
    <source>
        <dbReference type="Proteomes" id="UP001356170"/>
    </source>
</evidence>
<evidence type="ECO:0000313" key="2">
    <source>
        <dbReference type="EMBL" id="MEF2155310.1"/>
    </source>
</evidence>
<gene>
    <name evidence="2" type="ORF">V3390_03560</name>
</gene>
<sequence length="55" mass="5809">MARAPPGMSVLPFSTTSETTSNSIFSPVVAVAEEILCRKRSSTGVHYLIVVPAMA</sequence>
<dbReference type="EMBL" id="JAZHBO010000001">
    <property type="protein sequence ID" value="MEF2155310.1"/>
    <property type="molecule type" value="Genomic_DNA"/>
</dbReference>
<organism evidence="2 3">
    <name type="scientific">Aquilutibacter rugosus</name>
    <dbReference type="NCBI Taxonomy" id="3115820"/>
    <lineage>
        <taxon>Bacteria</taxon>
        <taxon>Pseudomonadati</taxon>
        <taxon>Pseudomonadota</taxon>
        <taxon>Gammaproteobacteria</taxon>
        <taxon>Lysobacterales</taxon>
        <taxon>Lysobacteraceae</taxon>
        <taxon>Aquilutibacter</taxon>
    </lineage>
</organism>
<name>A0ABU7UY11_9GAMM</name>
<proteinExistence type="predicted"/>
<protein>
    <submittedName>
        <fullName evidence="2">Uncharacterized protein</fullName>
    </submittedName>
</protein>
<comment type="caution">
    <text evidence="2">The sequence shown here is derived from an EMBL/GenBank/DDBJ whole genome shotgun (WGS) entry which is preliminary data.</text>
</comment>
<accession>A0ABU7UY11</accession>
<dbReference type="Proteomes" id="UP001356170">
    <property type="component" value="Unassembled WGS sequence"/>
</dbReference>
<evidence type="ECO:0000256" key="1">
    <source>
        <dbReference type="SAM" id="MobiDB-lite"/>
    </source>
</evidence>
<reference evidence="2 3" key="1">
    <citation type="submission" date="2024-01" db="EMBL/GenBank/DDBJ databases">
        <title>Novel species of the genus Luteimonas isolated from rivers.</title>
        <authorList>
            <person name="Lu H."/>
        </authorList>
    </citation>
    <scope>NUCLEOTIDE SEQUENCE [LARGE SCALE GENOMIC DNA]</scope>
    <source>
        <strain evidence="2 3">FXH3W</strain>
    </source>
</reference>